<dbReference type="Pfam" id="PF08282">
    <property type="entry name" value="Hydrolase_3"/>
    <property type="match status" value="1"/>
</dbReference>
<keyword evidence="2" id="KW-1185">Reference proteome</keyword>
<dbReference type="PANTHER" id="PTHR10000">
    <property type="entry name" value="PHOSPHOSERINE PHOSPHATASE"/>
    <property type="match status" value="1"/>
</dbReference>
<dbReference type="Proteomes" id="UP000638043">
    <property type="component" value="Unassembled WGS sequence"/>
</dbReference>
<evidence type="ECO:0000313" key="1">
    <source>
        <dbReference type="EMBL" id="GGO61966.1"/>
    </source>
</evidence>
<dbReference type="NCBIfam" id="TIGR01484">
    <property type="entry name" value="HAD-SF-IIB"/>
    <property type="match status" value="1"/>
</dbReference>
<dbReference type="GO" id="GO:0016787">
    <property type="term" value="F:hydrolase activity"/>
    <property type="evidence" value="ECO:0007669"/>
    <property type="project" value="UniProtKB-KW"/>
</dbReference>
<dbReference type="SUPFAM" id="SSF56784">
    <property type="entry name" value="HAD-like"/>
    <property type="match status" value="1"/>
</dbReference>
<dbReference type="Gene3D" id="3.40.50.1000">
    <property type="entry name" value="HAD superfamily/HAD-like"/>
    <property type="match status" value="1"/>
</dbReference>
<keyword evidence="1" id="KW-0378">Hydrolase</keyword>
<gene>
    <name evidence="1" type="ORF">GCM10010910_11020</name>
</gene>
<dbReference type="EMBL" id="BMMQ01000002">
    <property type="protein sequence ID" value="GGO61966.1"/>
    <property type="molecule type" value="Genomic_DNA"/>
</dbReference>
<organism evidence="1 2">
    <name type="scientific">Microbacterium nanhaiense</name>
    <dbReference type="NCBI Taxonomy" id="1301026"/>
    <lineage>
        <taxon>Bacteria</taxon>
        <taxon>Bacillati</taxon>
        <taxon>Actinomycetota</taxon>
        <taxon>Actinomycetes</taxon>
        <taxon>Micrococcales</taxon>
        <taxon>Microbacteriaceae</taxon>
        <taxon>Microbacterium</taxon>
    </lineage>
</organism>
<accession>A0ABQ2MYS2</accession>
<dbReference type="CDD" id="cd07516">
    <property type="entry name" value="HAD_Pase"/>
    <property type="match status" value="1"/>
</dbReference>
<dbReference type="InterPro" id="IPR023214">
    <property type="entry name" value="HAD_sf"/>
</dbReference>
<dbReference type="Gene3D" id="3.30.1240.10">
    <property type="match status" value="1"/>
</dbReference>
<comment type="caution">
    <text evidence="1">The sequence shown here is derived from an EMBL/GenBank/DDBJ whole genome shotgun (WGS) entry which is preliminary data.</text>
</comment>
<evidence type="ECO:0000313" key="2">
    <source>
        <dbReference type="Proteomes" id="UP000638043"/>
    </source>
</evidence>
<reference evidence="2" key="1">
    <citation type="journal article" date="2019" name="Int. J. Syst. Evol. Microbiol.">
        <title>The Global Catalogue of Microorganisms (GCM) 10K type strain sequencing project: providing services to taxonomists for standard genome sequencing and annotation.</title>
        <authorList>
            <consortium name="The Broad Institute Genomics Platform"/>
            <consortium name="The Broad Institute Genome Sequencing Center for Infectious Disease"/>
            <person name="Wu L."/>
            <person name="Ma J."/>
        </authorList>
    </citation>
    <scope>NUCLEOTIDE SEQUENCE [LARGE SCALE GENOMIC DNA]</scope>
    <source>
        <strain evidence="2">CGMCC 4.7181</strain>
    </source>
</reference>
<dbReference type="InterPro" id="IPR036412">
    <property type="entry name" value="HAD-like_sf"/>
</dbReference>
<dbReference type="InterPro" id="IPR006379">
    <property type="entry name" value="HAD-SF_hydro_IIB"/>
</dbReference>
<proteinExistence type="predicted"/>
<name>A0ABQ2MYS2_9MICO</name>
<dbReference type="PANTHER" id="PTHR10000:SF8">
    <property type="entry name" value="HAD SUPERFAMILY HYDROLASE-LIKE, TYPE 3"/>
    <property type="match status" value="1"/>
</dbReference>
<dbReference type="RefSeq" id="WP_188700369.1">
    <property type="nucleotide sequence ID" value="NZ_BMMQ01000002.1"/>
</dbReference>
<protein>
    <submittedName>
        <fullName evidence="1">Hydrolase</fullName>
    </submittedName>
</protein>
<sequence>MLVATDLDGTLVPIDSFTIPDYTARVLREVDAAGIPVVFITGRPLRWVEPLREHVGRHGIAIVSNGALTYDLHANRIERIRGIAPDVGLAIARDIVSALPSVQLAIEFPDGIRLTPNFEQDFPMAGAPRGELEALWDEPAIKLLARAPGVDHGTLRDVVLEAVANRATATWSMPGLIEVSALGITKANALAALCRLRGVDAADVIAFGDMPNDIPMLDWAGTAYAMADADESVRAIADHIIPSCHEEGVAKTLAELMGRLTPSER</sequence>